<dbReference type="EMBL" id="AAOG01000002">
    <property type="protein sequence ID" value="EAR12915.1"/>
    <property type="molecule type" value="Genomic_DNA"/>
</dbReference>
<keyword evidence="2 5" id="KW-0812">Transmembrane</keyword>
<evidence type="ECO:0000313" key="6">
    <source>
        <dbReference type="EMBL" id="EAR12915.1"/>
    </source>
</evidence>
<comment type="caution">
    <text evidence="6">The sequence shown here is derived from an EMBL/GenBank/DDBJ whole genome shotgun (WGS) entry which is preliminary data.</text>
</comment>
<keyword evidence="4 5" id="KW-0472">Membrane</keyword>
<dbReference type="STRING" id="313594.PI23P_09815"/>
<keyword evidence="3 5" id="KW-1133">Transmembrane helix</keyword>
<feature type="transmembrane region" description="Helical" evidence="5">
    <location>
        <begin position="54"/>
        <end position="71"/>
    </location>
</feature>
<organism evidence="6 7">
    <name type="scientific">Polaribacter irgensii 23-P</name>
    <dbReference type="NCBI Taxonomy" id="313594"/>
    <lineage>
        <taxon>Bacteria</taxon>
        <taxon>Pseudomonadati</taxon>
        <taxon>Bacteroidota</taxon>
        <taxon>Flavobacteriia</taxon>
        <taxon>Flavobacteriales</taxon>
        <taxon>Flavobacteriaceae</taxon>
    </lineage>
</organism>
<dbReference type="InterPro" id="IPR032808">
    <property type="entry name" value="DoxX"/>
</dbReference>
<dbReference type="eggNOG" id="ENOG5032T0R">
    <property type="taxonomic scope" value="Bacteria"/>
</dbReference>
<evidence type="ECO:0000313" key="7">
    <source>
        <dbReference type="Proteomes" id="UP000003053"/>
    </source>
</evidence>
<reference evidence="6 7" key="1">
    <citation type="submission" date="2006-02" db="EMBL/GenBank/DDBJ databases">
        <authorList>
            <person name="Murray A."/>
            <person name="Staley J."/>
            <person name="Ferriera S."/>
            <person name="Johnson J."/>
            <person name="Kravitz S."/>
            <person name="Halpern A."/>
            <person name="Remington K."/>
            <person name="Beeson K."/>
            <person name="Tran B."/>
            <person name="Rogers Y.-H."/>
            <person name="Friedman R."/>
            <person name="Venter J.C."/>
        </authorList>
    </citation>
    <scope>NUCLEOTIDE SEQUENCE [LARGE SCALE GENOMIC DNA]</scope>
    <source>
        <strain evidence="6 7">23-P</strain>
    </source>
</reference>
<comment type="subcellular location">
    <subcellularLocation>
        <location evidence="1">Membrane</location>
        <topology evidence="1">Multi-pass membrane protein</topology>
    </subcellularLocation>
</comment>
<dbReference type="HOGENOM" id="CLU_161205_0_0_10"/>
<dbReference type="Proteomes" id="UP000003053">
    <property type="component" value="Unassembled WGS sequence"/>
</dbReference>
<keyword evidence="7" id="KW-1185">Reference proteome</keyword>
<dbReference type="AlphaFoldDB" id="A4C0H2"/>
<name>A4C0H2_9FLAO</name>
<evidence type="ECO:0000256" key="5">
    <source>
        <dbReference type="SAM" id="Phobius"/>
    </source>
</evidence>
<proteinExistence type="predicted"/>
<feature type="transmembrane region" description="Helical" evidence="5">
    <location>
        <begin position="77"/>
        <end position="96"/>
    </location>
</feature>
<evidence type="ECO:0000256" key="1">
    <source>
        <dbReference type="ARBA" id="ARBA00004141"/>
    </source>
</evidence>
<accession>A4C0H2</accession>
<dbReference type="OrthoDB" id="1493324at2"/>
<protein>
    <recommendedName>
        <fullName evidence="8">DoxX family protein</fullName>
    </recommendedName>
</protein>
<dbReference type="GO" id="GO:0016020">
    <property type="term" value="C:membrane"/>
    <property type="evidence" value="ECO:0007669"/>
    <property type="project" value="UniProtKB-SubCell"/>
</dbReference>
<evidence type="ECO:0008006" key="8">
    <source>
        <dbReference type="Google" id="ProtNLM"/>
    </source>
</evidence>
<evidence type="ECO:0000256" key="4">
    <source>
        <dbReference type="ARBA" id="ARBA00023136"/>
    </source>
</evidence>
<evidence type="ECO:0000256" key="2">
    <source>
        <dbReference type="ARBA" id="ARBA00022692"/>
    </source>
</evidence>
<dbReference type="RefSeq" id="WP_004570583.1">
    <property type="nucleotide sequence ID" value="NZ_CH724148.1"/>
</dbReference>
<feature type="transmembrane region" description="Helical" evidence="5">
    <location>
        <begin position="6"/>
        <end position="25"/>
    </location>
</feature>
<evidence type="ECO:0000256" key="3">
    <source>
        <dbReference type="ARBA" id="ARBA00022989"/>
    </source>
</evidence>
<dbReference type="Pfam" id="PF13564">
    <property type="entry name" value="DoxX_2"/>
    <property type="match status" value="1"/>
</dbReference>
<sequence length="125" mass="13972">MELIGYGIIALKIIVSISILNVWLLQKNKATKWRGGTAKTIFEEFEVYGFSKQFCYIIGTLKVALALILLISIQLDALTLIGSLGLSLLLFGSILAHIKIKDIWYKSFPAFLFIVLNLIIAYSAF</sequence>
<gene>
    <name evidence="6" type="ORF">PI23P_09815</name>
</gene>
<feature type="transmembrane region" description="Helical" evidence="5">
    <location>
        <begin position="103"/>
        <end position="124"/>
    </location>
</feature>